<feature type="transmembrane region" description="Helical" evidence="6">
    <location>
        <begin position="48"/>
        <end position="66"/>
    </location>
</feature>
<feature type="transmembrane region" description="Helical" evidence="6">
    <location>
        <begin position="532"/>
        <end position="548"/>
    </location>
</feature>
<evidence type="ECO:0000256" key="3">
    <source>
        <dbReference type="ARBA" id="ARBA00022692"/>
    </source>
</evidence>
<feature type="domain" description="Na+/H+ antiporter NhaC-like C-terminal" evidence="7">
    <location>
        <begin position="212"/>
        <end position="547"/>
    </location>
</feature>
<evidence type="ECO:0000256" key="1">
    <source>
        <dbReference type="ARBA" id="ARBA00004651"/>
    </source>
</evidence>
<keyword evidence="4 6" id="KW-1133">Transmembrane helix</keyword>
<keyword evidence="9" id="KW-1185">Reference proteome</keyword>
<feature type="transmembrane region" description="Helical" evidence="6">
    <location>
        <begin position="197"/>
        <end position="218"/>
    </location>
</feature>
<reference evidence="8 9" key="1">
    <citation type="submission" date="2019-05" db="EMBL/GenBank/DDBJ databases">
        <authorList>
            <consortium name="Pathogen Informatics"/>
        </authorList>
    </citation>
    <scope>NUCLEOTIDE SEQUENCE [LARGE SCALE GENOMIC DNA]</scope>
    <source>
        <strain evidence="8 9">NCTC503</strain>
    </source>
</reference>
<evidence type="ECO:0000313" key="8">
    <source>
        <dbReference type="EMBL" id="VTQ92277.1"/>
    </source>
</evidence>
<organism evidence="8 9">
    <name type="scientific">Hathewaya histolytica</name>
    <name type="common">Clostridium histolyticum</name>
    <dbReference type="NCBI Taxonomy" id="1498"/>
    <lineage>
        <taxon>Bacteria</taxon>
        <taxon>Bacillati</taxon>
        <taxon>Bacillota</taxon>
        <taxon>Clostridia</taxon>
        <taxon>Eubacteriales</taxon>
        <taxon>Clostridiaceae</taxon>
        <taxon>Hathewaya</taxon>
    </lineage>
</organism>
<dbReference type="PANTHER" id="PTHR43478:SF1">
    <property type="entry name" value="NA+_H+ ANTIPORTER NHAC-LIKE C-TERMINAL DOMAIN-CONTAINING PROTEIN"/>
    <property type="match status" value="1"/>
</dbReference>
<keyword evidence="3 6" id="KW-0812">Transmembrane</keyword>
<proteinExistence type="predicted"/>
<evidence type="ECO:0000256" key="2">
    <source>
        <dbReference type="ARBA" id="ARBA00022475"/>
    </source>
</evidence>
<dbReference type="PANTHER" id="PTHR43478">
    <property type="entry name" value="NA+/H+ ANTIPORTER-RELATED"/>
    <property type="match status" value="1"/>
</dbReference>
<dbReference type="InterPro" id="IPR018461">
    <property type="entry name" value="Na/H_Antiport_NhaC-like_C"/>
</dbReference>
<protein>
    <submittedName>
        <fullName evidence="8">Na+/H+ antiporter family protein</fullName>
    </submittedName>
</protein>
<feature type="transmembrane region" description="Helical" evidence="6">
    <location>
        <begin position="443"/>
        <end position="462"/>
    </location>
</feature>
<accession>A0A4V6KDW4</accession>
<feature type="transmembrane region" description="Helical" evidence="6">
    <location>
        <begin position="554"/>
        <end position="575"/>
    </location>
</feature>
<evidence type="ECO:0000256" key="6">
    <source>
        <dbReference type="SAM" id="Phobius"/>
    </source>
</evidence>
<gene>
    <name evidence="8" type="primary">mleN_1</name>
    <name evidence="8" type="ORF">NCTC503_01933</name>
</gene>
<dbReference type="OrthoDB" id="9762978at2"/>
<dbReference type="Pfam" id="PF03553">
    <property type="entry name" value="Na_H_antiporter"/>
    <property type="match status" value="2"/>
</dbReference>
<feature type="transmembrane region" description="Helical" evidence="6">
    <location>
        <begin position="73"/>
        <end position="92"/>
    </location>
</feature>
<feature type="transmembrane region" description="Helical" evidence="6">
    <location>
        <begin position="367"/>
        <end position="386"/>
    </location>
</feature>
<feature type="domain" description="Na+/H+ antiporter NhaC-like C-terminal" evidence="7">
    <location>
        <begin position="10"/>
        <end position="207"/>
    </location>
</feature>
<feature type="transmembrane region" description="Helical" evidence="6">
    <location>
        <begin position="248"/>
        <end position="268"/>
    </location>
</feature>
<feature type="transmembrane region" description="Helical" evidence="6">
    <location>
        <begin position="112"/>
        <end position="132"/>
    </location>
</feature>
<evidence type="ECO:0000313" key="9">
    <source>
        <dbReference type="Proteomes" id="UP000308489"/>
    </source>
</evidence>
<dbReference type="EMBL" id="LR590481">
    <property type="protein sequence ID" value="VTQ92277.1"/>
    <property type="molecule type" value="Genomic_DNA"/>
</dbReference>
<evidence type="ECO:0000259" key="7">
    <source>
        <dbReference type="Pfam" id="PF03553"/>
    </source>
</evidence>
<dbReference type="GO" id="GO:0005886">
    <property type="term" value="C:plasma membrane"/>
    <property type="evidence" value="ECO:0007669"/>
    <property type="project" value="UniProtKB-SubCell"/>
</dbReference>
<feature type="transmembrane region" description="Helical" evidence="6">
    <location>
        <begin position="311"/>
        <end position="328"/>
    </location>
</feature>
<evidence type="ECO:0000256" key="4">
    <source>
        <dbReference type="ARBA" id="ARBA00022989"/>
    </source>
</evidence>
<dbReference type="AlphaFoldDB" id="A0A4V6KDW4"/>
<dbReference type="RefSeq" id="WP_138210519.1">
    <property type="nucleotide sequence ID" value="NZ_CBCRUQ010000003.1"/>
</dbReference>
<keyword evidence="5 6" id="KW-0472">Membrane</keyword>
<feature type="transmembrane region" description="Helical" evidence="6">
    <location>
        <begin position="406"/>
        <end position="423"/>
    </location>
</feature>
<name>A0A4V6KDW4_HATHI</name>
<keyword evidence="2" id="KW-1003">Cell membrane</keyword>
<dbReference type="Proteomes" id="UP000308489">
    <property type="component" value="Chromosome 1"/>
</dbReference>
<dbReference type="KEGG" id="hhw:NCTC503_01933"/>
<feature type="transmembrane region" description="Helical" evidence="6">
    <location>
        <begin position="12"/>
        <end position="28"/>
    </location>
</feature>
<sequence>MKTNNKNLSNFFRNIISLILTIIIFNFLNCNTIFASEISKTNLNANKFGFLTLLPPLVAIILAFIFKNVVISLFLGILVGAFLLNLNGYNIFSALLNSFTLIVQQILNSLANPWNAGIILQCLTIGGLIALISKMGGTKAVAECLAKKAKTPRSTQLVTFLLGILVFFDDYANSLMVGPIMRPVCDKMKISREKLSFIVDSTAAPISGIAIISTWVGYELSLIKDGFADIGIKVNSYNVFIDTIPYRFYNILILVFIVLSAICLREFGPMYKSEYRARTTGETLRLGSNPLSSEDTSMEPKEGVKPYMKNAIIPILVLILGSFIGFYFNGYHTIIASNNKEYINIIKNSPLSLNAIQLTFGQSDASIVLFSSALLASIVAIIMGCYQKIFTLSESIDVWVEGMKSLIITGVILLLAWTLSSIIKELGTASYLVSVLSKSKLPAFLLPSIVFSLSSIISFATGTSYGTMGILMPLTIPLAYALKADQSYIIINISAILTGSIFGDHCSPISDTTILSSMGSGCDHMDHVKTQFPYALVVGAVSILFGYIPSGLGLPIYLTLPVSMVIIFLIIRFIGKPIPNHNTISYSRNKI</sequence>
<evidence type="ECO:0000256" key="5">
    <source>
        <dbReference type="ARBA" id="ARBA00023136"/>
    </source>
</evidence>
<comment type="subcellular location">
    <subcellularLocation>
        <location evidence="1">Cell membrane</location>
        <topology evidence="1">Multi-pass membrane protein</topology>
    </subcellularLocation>
</comment>